<dbReference type="GeneID" id="8859584"/>
<reference evidence="3 4" key="1">
    <citation type="journal article" date="2010" name="Cell">
        <title>The genome of Naegleria gruberi illuminates early eukaryotic versatility.</title>
        <authorList>
            <person name="Fritz-Laylin L.K."/>
            <person name="Prochnik S.E."/>
            <person name="Ginger M.L."/>
            <person name="Dacks J.B."/>
            <person name="Carpenter M.L."/>
            <person name="Field M.C."/>
            <person name="Kuo A."/>
            <person name="Paredez A."/>
            <person name="Chapman J."/>
            <person name="Pham J."/>
            <person name="Shu S."/>
            <person name="Neupane R."/>
            <person name="Cipriano M."/>
            <person name="Mancuso J."/>
            <person name="Tu H."/>
            <person name="Salamov A."/>
            <person name="Lindquist E."/>
            <person name="Shapiro H."/>
            <person name="Lucas S."/>
            <person name="Grigoriev I.V."/>
            <person name="Cande W.Z."/>
            <person name="Fulton C."/>
            <person name="Rokhsar D.S."/>
            <person name="Dawson S.C."/>
        </authorList>
    </citation>
    <scope>NUCLEOTIDE SEQUENCE [LARGE SCALE GENOMIC DNA]</scope>
    <source>
        <strain evidence="3 4">NEG-M</strain>
    </source>
</reference>
<keyword evidence="2" id="KW-0812">Transmembrane</keyword>
<feature type="transmembrane region" description="Helical" evidence="2">
    <location>
        <begin position="152"/>
        <end position="178"/>
    </location>
</feature>
<dbReference type="AlphaFoldDB" id="D2V9Q4"/>
<accession>D2V9Q4</accession>
<protein>
    <submittedName>
        <fullName evidence="3">Predicted protein</fullName>
    </submittedName>
</protein>
<dbReference type="RefSeq" id="XP_002679249.1">
    <property type="nucleotide sequence ID" value="XM_002679203.1"/>
</dbReference>
<evidence type="ECO:0000313" key="3">
    <source>
        <dbReference type="EMBL" id="EFC46505.1"/>
    </source>
</evidence>
<feature type="compositionally biased region" description="Low complexity" evidence="1">
    <location>
        <begin position="232"/>
        <end position="249"/>
    </location>
</feature>
<keyword evidence="4" id="KW-1185">Reference proteome</keyword>
<feature type="region of interest" description="Disordered" evidence="1">
    <location>
        <begin position="232"/>
        <end position="256"/>
    </location>
</feature>
<dbReference type="Proteomes" id="UP000006671">
    <property type="component" value="Unassembled WGS sequence"/>
</dbReference>
<organism evidence="4">
    <name type="scientific">Naegleria gruberi</name>
    <name type="common">Amoeba</name>
    <dbReference type="NCBI Taxonomy" id="5762"/>
    <lineage>
        <taxon>Eukaryota</taxon>
        <taxon>Discoba</taxon>
        <taxon>Heterolobosea</taxon>
        <taxon>Tetramitia</taxon>
        <taxon>Eutetramitia</taxon>
        <taxon>Vahlkampfiidae</taxon>
        <taxon>Naegleria</taxon>
    </lineage>
</organism>
<gene>
    <name evidence="3" type="ORF">NAEGRDRAFT_79092</name>
</gene>
<name>D2V9Q4_NAEGR</name>
<keyword evidence="2" id="KW-1133">Transmembrane helix</keyword>
<evidence type="ECO:0000256" key="2">
    <source>
        <dbReference type="SAM" id="Phobius"/>
    </source>
</evidence>
<evidence type="ECO:0000256" key="1">
    <source>
        <dbReference type="SAM" id="MobiDB-lite"/>
    </source>
</evidence>
<dbReference type="VEuPathDB" id="AmoebaDB:NAEGRDRAFT_79092"/>
<feature type="transmembrane region" description="Helical" evidence="2">
    <location>
        <begin position="19"/>
        <end position="39"/>
    </location>
</feature>
<keyword evidence="2" id="KW-0472">Membrane</keyword>
<sequence length="256" mass="27281">MSTTTTINNMEVSKTARTVMIVCMLLMGMTLIHGATTAIQLKSSGDTVTGSVSKGIMNMYYINVDSVSSMSVQFTNTYSSSSVNVYIKANQPPTTYNYDSIITYPGVSKSIITLKNSTLTQPYYIGVYGLGSSTNYYTLQVSVISGQDIANWVIGVIVAAVIITILCAVAAVLIPILICCGVLSCTVCCGAAAGAAAGSAGSSGTYQQIHHNHTNHVHHSISQPIAQQPTTYYSGQQPPQQQQYYPQPTSANYQKV</sequence>
<dbReference type="Gene3D" id="2.60.120.380">
    <property type="match status" value="1"/>
</dbReference>
<dbReference type="OMA" id="HVHHSIS"/>
<dbReference type="EMBL" id="GG738858">
    <property type="protein sequence ID" value="EFC46505.1"/>
    <property type="molecule type" value="Genomic_DNA"/>
</dbReference>
<dbReference type="InParanoid" id="D2V9Q4"/>
<proteinExistence type="predicted"/>
<evidence type="ECO:0000313" key="4">
    <source>
        <dbReference type="Proteomes" id="UP000006671"/>
    </source>
</evidence>
<dbReference type="KEGG" id="ngr:NAEGRDRAFT_79092"/>
<dbReference type="OrthoDB" id="10533267at2759"/>